<evidence type="ECO:0000313" key="2">
    <source>
        <dbReference type="EMBL" id="KAG6627447.1"/>
    </source>
</evidence>
<dbReference type="AlphaFoldDB" id="A0A8T1NEQ6"/>
<comment type="caution">
    <text evidence="2">The sequence shown here is derived from an EMBL/GenBank/DDBJ whole genome shotgun (WGS) entry which is preliminary data.</text>
</comment>
<name>A0A8T1NEQ6_CARIL</name>
<keyword evidence="3" id="KW-1185">Reference proteome</keyword>
<reference evidence="2" key="1">
    <citation type="submission" date="2020-12" db="EMBL/GenBank/DDBJ databases">
        <title>WGS assembly of Carya illinoinensis cv. Pawnee.</title>
        <authorList>
            <person name="Platts A."/>
            <person name="Shu S."/>
            <person name="Wright S."/>
            <person name="Barry K."/>
            <person name="Edger P."/>
            <person name="Pires J.C."/>
            <person name="Schmutz J."/>
        </authorList>
    </citation>
    <scope>NUCLEOTIDE SEQUENCE</scope>
    <source>
        <tissue evidence="2">Leaf</tissue>
    </source>
</reference>
<dbReference type="Proteomes" id="UP000811609">
    <property type="component" value="Chromosome 15"/>
</dbReference>
<dbReference type="PANTHER" id="PTHR11177:SF383">
    <property type="entry name" value="GLYCOSYL HYDROLASE FAMILY PROTEIN WITH CHITINASE INSERTION DOMAIN-CONTAINING PROTEIN"/>
    <property type="match status" value="1"/>
</dbReference>
<protein>
    <recommendedName>
        <fullName evidence="1">GH18 domain-containing protein</fullName>
    </recommendedName>
</protein>
<organism evidence="2 3">
    <name type="scientific">Carya illinoinensis</name>
    <name type="common">Pecan</name>
    <dbReference type="NCBI Taxonomy" id="32201"/>
    <lineage>
        <taxon>Eukaryota</taxon>
        <taxon>Viridiplantae</taxon>
        <taxon>Streptophyta</taxon>
        <taxon>Embryophyta</taxon>
        <taxon>Tracheophyta</taxon>
        <taxon>Spermatophyta</taxon>
        <taxon>Magnoliopsida</taxon>
        <taxon>eudicotyledons</taxon>
        <taxon>Gunneridae</taxon>
        <taxon>Pentapetalae</taxon>
        <taxon>rosids</taxon>
        <taxon>fabids</taxon>
        <taxon>Fagales</taxon>
        <taxon>Juglandaceae</taxon>
        <taxon>Carya</taxon>
    </lineage>
</organism>
<dbReference type="SMART" id="SM00636">
    <property type="entry name" value="Glyco_18"/>
    <property type="match status" value="1"/>
</dbReference>
<dbReference type="GO" id="GO:0005975">
    <property type="term" value="P:carbohydrate metabolic process"/>
    <property type="evidence" value="ECO:0007669"/>
    <property type="project" value="InterPro"/>
</dbReference>
<dbReference type="Pfam" id="PF00704">
    <property type="entry name" value="Glyco_hydro_18"/>
    <property type="match status" value="1"/>
</dbReference>
<dbReference type="GO" id="GO:0005576">
    <property type="term" value="C:extracellular region"/>
    <property type="evidence" value="ECO:0007669"/>
    <property type="project" value="TreeGrafter"/>
</dbReference>
<accession>A0A8T1NEQ6</accession>
<feature type="domain" description="GH18" evidence="1">
    <location>
        <begin position="9"/>
        <end position="344"/>
    </location>
</feature>
<sequence length="395" mass="44727">MAARAGTDVVKAGYWFVGYDKIRLAPDIPSELFTHLYAGFAVVDSDTGGVTFPTKYQEQFQTFPTTVRKRNPTLKALLSIGGPGSDISPVVRDGAKLARFIKDSIHLAWTFGYDGLDLYWLFPSPFDNCDNLINLLNPWRGAVSQDAKNRNKLELLLTATVFHHQANPNISIFLDWINVLAIDFYTPSNSPKETGPVHAWLHPKEPNRCGSDGIRHWINSGVAANKLVFGLPFYGYEWKLIDPNVYGYFAPANPADYNYIDYKNIQKIVGKAKYQTWYNTDYVGTYSHNYVGSWIGYDDKNSISEKVKKAIPTYKLRGYFAWNLGGDDDKWTLTKAGQKWWLVELAFTLASAIFHLLPLSSTATFMGQKWWLVDNLHQACVHICFRHLPVASAIF</sequence>
<dbReference type="GO" id="GO:0008061">
    <property type="term" value="F:chitin binding"/>
    <property type="evidence" value="ECO:0007669"/>
    <property type="project" value="InterPro"/>
</dbReference>
<dbReference type="GO" id="GO:0004568">
    <property type="term" value="F:chitinase activity"/>
    <property type="evidence" value="ECO:0007669"/>
    <property type="project" value="TreeGrafter"/>
</dbReference>
<dbReference type="InterPro" id="IPR011583">
    <property type="entry name" value="Chitinase_II/V-like_cat"/>
</dbReference>
<dbReference type="InterPro" id="IPR001223">
    <property type="entry name" value="Glyco_hydro18_cat"/>
</dbReference>
<gene>
    <name evidence="2" type="ORF">CIPAW_15G128800</name>
</gene>
<dbReference type="GO" id="GO:0006032">
    <property type="term" value="P:chitin catabolic process"/>
    <property type="evidence" value="ECO:0007669"/>
    <property type="project" value="TreeGrafter"/>
</dbReference>
<dbReference type="EMBL" id="CM031823">
    <property type="protein sequence ID" value="KAG6627447.1"/>
    <property type="molecule type" value="Genomic_DNA"/>
</dbReference>
<dbReference type="PANTHER" id="PTHR11177">
    <property type="entry name" value="CHITINASE"/>
    <property type="match status" value="1"/>
</dbReference>
<evidence type="ECO:0000259" key="1">
    <source>
        <dbReference type="PROSITE" id="PS51910"/>
    </source>
</evidence>
<dbReference type="PROSITE" id="PS51910">
    <property type="entry name" value="GH18_2"/>
    <property type="match status" value="1"/>
</dbReference>
<proteinExistence type="predicted"/>
<dbReference type="InterPro" id="IPR050314">
    <property type="entry name" value="Glycosyl_Hydrlase_18"/>
</dbReference>
<evidence type="ECO:0000313" key="3">
    <source>
        <dbReference type="Proteomes" id="UP000811609"/>
    </source>
</evidence>